<evidence type="ECO:0000259" key="2">
    <source>
        <dbReference type="SMART" id="SM00856"/>
    </source>
</evidence>
<dbReference type="InterPro" id="IPR035513">
    <property type="entry name" value="Invertase/methylesterase_inhib"/>
</dbReference>
<evidence type="ECO:0000313" key="3">
    <source>
        <dbReference type="EMBL" id="CAL1412826.1"/>
    </source>
</evidence>
<sequence>MITTTFPAIFLTLTLIISLFHFSSSQSPNLVQDICQQAALVPPTTFKACVATFASKPGSRSADLKGLAQITLKSGIATAKEAQKYVEARLLAAAPHLARPTLKSCASWLSAAAGSFGGALVELDEDVMSANYDSKIAGDDARSCRAALAAGRVSEPSLEVRVGYLVLYSNIADVITDRLMTSG</sequence>
<evidence type="ECO:0000313" key="4">
    <source>
        <dbReference type="Proteomes" id="UP001497516"/>
    </source>
</evidence>
<evidence type="ECO:0000256" key="1">
    <source>
        <dbReference type="SAM" id="SignalP"/>
    </source>
</evidence>
<proteinExistence type="predicted"/>
<keyword evidence="4" id="KW-1185">Reference proteome</keyword>
<dbReference type="InterPro" id="IPR006501">
    <property type="entry name" value="Pectinesterase_inhib_dom"/>
</dbReference>
<organism evidence="3 4">
    <name type="scientific">Linum trigynum</name>
    <dbReference type="NCBI Taxonomy" id="586398"/>
    <lineage>
        <taxon>Eukaryota</taxon>
        <taxon>Viridiplantae</taxon>
        <taxon>Streptophyta</taxon>
        <taxon>Embryophyta</taxon>
        <taxon>Tracheophyta</taxon>
        <taxon>Spermatophyta</taxon>
        <taxon>Magnoliopsida</taxon>
        <taxon>eudicotyledons</taxon>
        <taxon>Gunneridae</taxon>
        <taxon>Pentapetalae</taxon>
        <taxon>rosids</taxon>
        <taxon>fabids</taxon>
        <taxon>Malpighiales</taxon>
        <taxon>Linaceae</taxon>
        <taxon>Linum</taxon>
    </lineage>
</organism>
<dbReference type="PANTHER" id="PTHR31890:SF9">
    <property type="entry name" value="PLANT INVERTASE_PECTIN METHYLESTERASE INHIBITOR SUPERFAMILY PROTEIN"/>
    <property type="match status" value="1"/>
</dbReference>
<keyword evidence="1" id="KW-0732">Signal</keyword>
<protein>
    <recommendedName>
        <fullName evidence="2">Pectinesterase inhibitor domain-containing protein</fullName>
    </recommendedName>
</protein>
<dbReference type="GO" id="GO:0004857">
    <property type="term" value="F:enzyme inhibitor activity"/>
    <property type="evidence" value="ECO:0007669"/>
    <property type="project" value="InterPro"/>
</dbReference>
<dbReference type="Gene3D" id="1.20.140.40">
    <property type="entry name" value="Invertase/pectin methylesterase inhibitor family protein"/>
    <property type="match status" value="1"/>
</dbReference>
<dbReference type="EMBL" id="OZ034822">
    <property type="protein sequence ID" value="CAL1412826.1"/>
    <property type="molecule type" value="Genomic_DNA"/>
</dbReference>
<accession>A0AAV2GPX9</accession>
<feature type="domain" description="Pectinesterase inhibitor" evidence="2">
    <location>
        <begin position="26"/>
        <end position="174"/>
    </location>
</feature>
<dbReference type="NCBIfam" id="TIGR01614">
    <property type="entry name" value="PME_inhib"/>
    <property type="match status" value="1"/>
</dbReference>
<name>A0AAV2GPX9_9ROSI</name>
<dbReference type="SMART" id="SM00856">
    <property type="entry name" value="PMEI"/>
    <property type="match status" value="1"/>
</dbReference>
<feature type="signal peptide" evidence="1">
    <location>
        <begin position="1"/>
        <end position="25"/>
    </location>
</feature>
<gene>
    <name evidence="3" type="ORF">LTRI10_LOCUS52092</name>
</gene>
<reference evidence="3 4" key="1">
    <citation type="submission" date="2024-04" db="EMBL/GenBank/DDBJ databases">
        <authorList>
            <person name="Fracassetti M."/>
        </authorList>
    </citation>
    <scope>NUCLEOTIDE SEQUENCE [LARGE SCALE GENOMIC DNA]</scope>
</reference>
<dbReference type="Pfam" id="PF04043">
    <property type="entry name" value="PMEI"/>
    <property type="match status" value="1"/>
</dbReference>
<dbReference type="AlphaFoldDB" id="A0AAV2GPX9"/>
<dbReference type="Proteomes" id="UP001497516">
    <property type="component" value="Chromosome 9"/>
</dbReference>
<feature type="chain" id="PRO_5043999265" description="Pectinesterase inhibitor domain-containing protein" evidence="1">
    <location>
        <begin position="26"/>
        <end position="183"/>
    </location>
</feature>
<dbReference type="InterPro" id="IPR034088">
    <property type="entry name" value="Pla_a_1-like"/>
</dbReference>
<dbReference type="PANTHER" id="PTHR31890">
    <property type="entry name" value="PLANT INVERTASE/PECTIN METHYLESTERASE INHIBITOR SUPERFAMILY PROTEIN"/>
    <property type="match status" value="1"/>
</dbReference>
<dbReference type="SUPFAM" id="SSF101148">
    <property type="entry name" value="Plant invertase/pectin methylesterase inhibitor"/>
    <property type="match status" value="1"/>
</dbReference>
<dbReference type="CDD" id="cd15795">
    <property type="entry name" value="PMEI-Pla_a_1_like"/>
    <property type="match status" value="1"/>
</dbReference>